<keyword evidence="3" id="KW-0408">Iron</keyword>
<dbReference type="SUPFAM" id="SSF54862">
    <property type="entry name" value="4Fe-4S ferredoxins"/>
    <property type="match status" value="1"/>
</dbReference>
<keyword evidence="4" id="KW-0411">Iron-sulfur</keyword>
<accession>A0A017RWT6</accession>
<evidence type="ECO:0000256" key="3">
    <source>
        <dbReference type="ARBA" id="ARBA00023004"/>
    </source>
</evidence>
<evidence type="ECO:0000256" key="1">
    <source>
        <dbReference type="ARBA" id="ARBA00022485"/>
    </source>
</evidence>
<dbReference type="Gene3D" id="3.30.70.20">
    <property type="match status" value="1"/>
</dbReference>
<dbReference type="GO" id="GO:0046872">
    <property type="term" value="F:metal ion binding"/>
    <property type="evidence" value="ECO:0007669"/>
    <property type="project" value="UniProtKB-KW"/>
</dbReference>
<dbReference type="InterPro" id="IPR017900">
    <property type="entry name" value="4Fe4S_Fe_S_CS"/>
</dbReference>
<dbReference type="Pfam" id="PF13237">
    <property type="entry name" value="Fer4_10"/>
    <property type="match status" value="1"/>
</dbReference>
<dbReference type="EMBL" id="AZQP01000022">
    <property type="protein sequence ID" value="EYE88400.1"/>
    <property type="molecule type" value="Genomic_DNA"/>
</dbReference>
<feature type="domain" description="4Fe-4S ferredoxin-type" evidence="5">
    <location>
        <begin position="37"/>
        <end position="67"/>
    </location>
</feature>
<evidence type="ECO:0000313" key="7">
    <source>
        <dbReference type="Proteomes" id="UP000019681"/>
    </source>
</evidence>
<reference evidence="6 7" key="1">
    <citation type="journal article" date="2014" name="Genome Announc.">
        <title>Draft Genome Sequence of Fervidicella metallireducens Strain AeBT, an Iron-Reducing Thermoanaerobe from the Great Artesian Basin.</title>
        <authorList>
            <person name="Patel B.K."/>
        </authorList>
    </citation>
    <scope>NUCLEOTIDE SEQUENCE [LARGE SCALE GENOMIC DNA]</scope>
    <source>
        <strain evidence="6 7">AeB</strain>
    </source>
</reference>
<dbReference type="GO" id="GO:0051539">
    <property type="term" value="F:4 iron, 4 sulfur cluster binding"/>
    <property type="evidence" value="ECO:0007669"/>
    <property type="project" value="UniProtKB-KW"/>
</dbReference>
<name>A0A017RWT6_9CLOT</name>
<proteinExistence type="predicted"/>
<keyword evidence="1" id="KW-0004">4Fe-4S</keyword>
<protein>
    <recommendedName>
        <fullName evidence="5">4Fe-4S ferredoxin-type domain-containing protein</fullName>
    </recommendedName>
</protein>
<sequence length="69" mass="7825">MGEKNYDMPLDIKIEWCKGCGLCVEFCPRGVLALNIGKVEVQNVDKCIRCGLCQQICPDYVIYVRRGQV</sequence>
<keyword evidence="2" id="KW-0479">Metal-binding</keyword>
<dbReference type="STRING" id="1403537.Q428_08355"/>
<evidence type="ECO:0000256" key="2">
    <source>
        <dbReference type="ARBA" id="ARBA00022723"/>
    </source>
</evidence>
<dbReference type="PANTHER" id="PTHR43687">
    <property type="entry name" value="ADENYLYLSULFATE REDUCTASE, BETA SUBUNIT"/>
    <property type="match status" value="1"/>
</dbReference>
<comment type="caution">
    <text evidence="6">The sequence shown here is derived from an EMBL/GenBank/DDBJ whole genome shotgun (WGS) entry which is preliminary data.</text>
</comment>
<dbReference type="InterPro" id="IPR017896">
    <property type="entry name" value="4Fe4S_Fe-S-bd"/>
</dbReference>
<feature type="domain" description="4Fe-4S ferredoxin-type" evidence="5">
    <location>
        <begin position="8"/>
        <end position="35"/>
    </location>
</feature>
<keyword evidence="7" id="KW-1185">Reference proteome</keyword>
<dbReference type="OrthoDB" id="9804603at2"/>
<dbReference type="Proteomes" id="UP000019681">
    <property type="component" value="Unassembled WGS sequence"/>
</dbReference>
<gene>
    <name evidence="6" type="ORF">Q428_08355</name>
</gene>
<dbReference type="InterPro" id="IPR050572">
    <property type="entry name" value="Fe-S_Ferredoxin"/>
</dbReference>
<evidence type="ECO:0000259" key="5">
    <source>
        <dbReference type="PROSITE" id="PS51379"/>
    </source>
</evidence>
<evidence type="ECO:0000313" key="6">
    <source>
        <dbReference type="EMBL" id="EYE88400.1"/>
    </source>
</evidence>
<dbReference type="PANTHER" id="PTHR43687:SF4">
    <property type="entry name" value="BLR5484 PROTEIN"/>
    <property type="match status" value="1"/>
</dbReference>
<organism evidence="6 7">
    <name type="scientific">Fervidicella metallireducens AeB</name>
    <dbReference type="NCBI Taxonomy" id="1403537"/>
    <lineage>
        <taxon>Bacteria</taxon>
        <taxon>Bacillati</taxon>
        <taxon>Bacillota</taxon>
        <taxon>Clostridia</taxon>
        <taxon>Eubacteriales</taxon>
        <taxon>Clostridiaceae</taxon>
        <taxon>Fervidicella</taxon>
    </lineage>
</organism>
<dbReference type="PROSITE" id="PS51379">
    <property type="entry name" value="4FE4S_FER_2"/>
    <property type="match status" value="2"/>
</dbReference>
<dbReference type="RefSeq" id="WP_035379835.1">
    <property type="nucleotide sequence ID" value="NZ_AZQP01000022.1"/>
</dbReference>
<dbReference type="AlphaFoldDB" id="A0A017RWT6"/>
<evidence type="ECO:0000256" key="4">
    <source>
        <dbReference type="ARBA" id="ARBA00023014"/>
    </source>
</evidence>
<dbReference type="PROSITE" id="PS00198">
    <property type="entry name" value="4FE4S_FER_1"/>
    <property type="match status" value="1"/>
</dbReference>